<dbReference type="RefSeq" id="WP_106345983.1">
    <property type="nucleotide sequence ID" value="NZ_PVNE01000023.1"/>
</dbReference>
<keyword evidence="9" id="KW-0238">DNA-binding</keyword>
<dbReference type="OrthoDB" id="9810135at2"/>
<evidence type="ECO:0000256" key="2">
    <source>
        <dbReference type="ARBA" id="ARBA00022722"/>
    </source>
</evidence>
<dbReference type="Pfam" id="PF12705">
    <property type="entry name" value="PDDEXK_1"/>
    <property type="match status" value="1"/>
</dbReference>
<dbReference type="GO" id="GO:0000725">
    <property type="term" value="P:recombinational repair"/>
    <property type="evidence" value="ECO:0007669"/>
    <property type="project" value="TreeGrafter"/>
</dbReference>
<evidence type="ECO:0000259" key="17">
    <source>
        <dbReference type="PROSITE" id="PS51217"/>
    </source>
</evidence>
<evidence type="ECO:0000256" key="14">
    <source>
        <dbReference type="ARBA" id="ARBA00048988"/>
    </source>
</evidence>
<dbReference type="InterPro" id="IPR027417">
    <property type="entry name" value="P-loop_NTPase"/>
</dbReference>
<keyword evidence="19" id="KW-1185">Reference proteome</keyword>
<comment type="catalytic activity">
    <reaction evidence="14">
        <text>ATP + H2O = ADP + phosphate + H(+)</text>
        <dbReference type="Rhea" id="RHEA:13065"/>
        <dbReference type="ChEBI" id="CHEBI:15377"/>
        <dbReference type="ChEBI" id="CHEBI:15378"/>
        <dbReference type="ChEBI" id="CHEBI:30616"/>
        <dbReference type="ChEBI" id="CHEBI:43474"/>
        <dbReference type="ChEBI" id="CHEBI:456216"/>
        <dbReference type="EC" id="5.6.2.4"/>
    </reaction>
</comment>
<dbReference type="GO" id="GO:0005524">
    <property type="term" value="F:ATP binding"/>
    <property type="evidence" value="ECO:0007669"/>
    <property type="project" value="UniProtKB-UniRule"/>
</dbReference>
<organism evidence="18 19">
    <name type="scientific">Planifilum fimeticola</name>
    <dbReference type="NCBI Taxonomy" id="201975"/>
    <lineage>
        <taxon>Bacteria</taxon>
        <taxon>Bacillati</taxon>
        <taxon>Bacillota</taxon>
        <taxon>Bacilli</taxon>
        <taxon>Bacillales</taxon>
        <taxon>Thermoactinomycetaceae</taxon>
        <taxon>Planifilum</taxon>
    </lineage>
</organism>
<evidence type="ECO:0000256" key="12">
    <source>
        <dbReference type="ARBA" id="ARBA00034617"/>
    </source>
</evidence>
<dbReference type="InterPro" id="IPR014016">
    <property type="entry name" value="UvrD-like_ATP-bd"/>
</dbReference>
<dbReference type="EMBL" id="PVNE01000023">
    <property type="protein sequence ID" value="PRX39556.1"/>
    <property type="molecule type" value="Genomic_DNA"/>
</dbReference>
<keyword evidence="10" id="KW-0234">DNA repair</keyword>
<keyword evidence="8 15" id="KW-0067">ATP-binding</keyword>
<sequence>MSFIYTEDQEKAIKHRGGNLLIIACAGSGKTEVISKRIAELVKEGVSRDEIIAFTFTERAAEELKKRIRDHLEKTQPDDPSLGDMYVGTIHSFCLQLLKEVDFEYRNYEVMDEIRRAALIASNFYKLGLGEFYKRTGERYRIIIEKFINTLDVMHYKRMTPQDLKDPLLRRAVEKYNNLSTCHPNYFLDYNKIIDELIRYLENHPEKLEEQRARFKHLVVDEYQDVDPRQEELIRLLTDGGTRVDLTVVGDDDQSIYGWRGADISNILKFKERYPNVTQVNLKYNFRSTHAIVELANAAASRIKSDPPRLSKNMEARHLVGKVFRERMAERGDIQKREFASERDEALWIKDRIEELKGVIIEDKNGPRALHYSDMAILVRANSHSPIIAEVLRDYGIPVVVEGTRGLFKQPEIIVVQAAFYLLAGKKLYVENENRWGQGILLGEGDLRELIRKKIRELKKRIPLADANSFLGWISTKKRILENKTGSGRIYPQEIFQEMLVELGCVKGEEPWPDDILYNMGRFSILIKEFESVHQWITYNRLEDFCMFLGNWASGKIDDGKKETIAKPKAVQIMTIHAAKGLEWPVVFIPRVSGSDFPSKRRNEGIDTYIPKSDFDPKEFATGDDGERRLWYVALTRCRKFLNISAINKHRKRPSVYFKEIVHDYVVEDGNDPTQRERGEPQWSSDTDLFPTTFSDINCYWRCPYEYLLRCLMGFSPGVKESYGYGQQIHNILYEIHDRMSRGKVPSVDTVEELVEEKFHLRYTREGPLENLKKAAKDSIVRYVENYGDRADLVFKAEKPFEFIDKKSGALISGTIDLLERCVELDGDEKRVPVCVVDFKTNRIEDHRDHDEVMRTVEKQLRLYAAAVRNALGFDPRSAEVHFIRPADELEQKGIQERTSVDVSEENQINVLKQVGQAIEGIRNEKFPMSGCEKGLCSKCDFERICFGAQNKRRQ</sequence>
<evidence type="ECO:0000256" key="11">
    <source>
        <dbReference type="ARBA" id="ARBA00023235"/>
    </source>
</evidence>
<dbReference type="InterPro" id="IPR013986">
    <property type="entry name" value="DExx_box_DNA_helicase_dom_sf"/>
</dbReference>
<dbReference type="Proteomes" id="UP000237797">
    <property type="component" value="Unassembled WGS sequence"/>
</dbReference>
<gene>
    <name evidence="18" type="ORF">CLV97_1239</name>
</gene>
<dbReference type="Gene3D" id="1.10.10.160">
    <property type="match status" value="1"/>
</dbReference>
<dbReference type="Gene3D" id="3.40.50.300">
    <property type="entry name" value="P-loop containing nucleotide triphosphate hydrolases"/>
    <property type="match status" value="3"/>
</dbReference>
<evidence type="ECO:0000313" key="18">
    <source>
        <dbReference type="EMBL" id="PRX39556.1"/>
    </source>
</evidence>
<evidence type="ECO:0000256" key="3">
    <source>
        <dbReference type="ARBA" id="ARBA00022741"/>
    </source>
</evidence>
<dbReference type="SUPFAM" id="SSF52540">
    <property type="entry name" value="P-loop containing nucleoside triphosphate hydrolases"/>
    <property type="match status" value="1"/>
</dbReference>
<dbReference type="PANTHER" id="PTHR11070:SF2">
    <property type="entry name" value="ATP-DEPENDENT DNA HELICASE SRS2"/>
    <property type="match status" value="1"/>
</dbReference>
<dbReference type="GO" id="GO:0016887">
    <property type="term" value="F:ATP hydrolysis activity"/>
    <property type="evidence" value="ECO:0007669"/>
    <property type="project" value="RHEA"/>
</dbReference>
<comment type="catalytic activity">
    <reaction evidence="12">
        <text>Couples ATP hydrolysis with the unwinding of duplex DNA by translocating in the 3'-5' direction.</text>
        <dbReference type="EC" id="5.6.2.4"/>
    </reaction>
</comment>
<dbReference type="InterPro" id="IPR011604">
    <property type="entry name" value="PDDEXK-like_dom_sf"/>
</dbReference>
<protein>
    <recommendedName>
        <fullName evidence="13">DNA 3'-5' helicase</fullName>
        <ecNumber evidence="13">5.6.2.4</ecNumber>
    </recommendedName>
</protein>
<keyword evidence="6 15" id="KW-0347">Helicase</keyword>
<evidence type="ECO:0000256" key="7">
    <source>
        <dbReference type="ARBA" id="ARBA00022839"/>
    </source>
</evidence>
<evidence type="ECO:0000313" key="19">
    <source>
        <dbReference type="Proteomes" id="UP000237797"/>
    </source>
</evidence>
<evidence type="ECO:0000256" key="9">
    <source>
        <dbReference type="ARBA" id="ARBA00023125"/>
    </source>
</evidence>
<evidence type="ECO:0000256" key="5">
    <source>
        <dbReference type="ARBA" id="ARBA00022801"/>
    </source>
</evidence>
<dbReference type="GO" id="GO:0003677">
    <property type="term" value="F:DNA binding"/>
    <property type="evidence" value="ECO:0007669"/>
    <property type="project" value="UniProtKB-KW"/>
</dbReference>
<keyword evidence="2" id="KW-0540">Nuclease</keyword>
<dbReference type="InterPro" id="IPR014017">
    <property type="entry name" value="DNA_helicase_UvrD-like_C"/>
</dbReference>
<reference evidence="18 19" key="1">
    <citation type="submission" date="2018-03" db="EMBL/GenBank/DDBJ databases">
        <title>Genomic Encyclopedia of Archaeal and Bacterial Type Strains, Phase II (KMG-II): from individual species to whole genera.</title>
        <authorList>
            <person name="Goeker M."/>
        </authorList>
    </citation>
    <scope>NUCLEOTIDE SEQUENCE [LARGE SCALE GENOMIC DNA]</scope>
    <source>
        <strain evidence="18 19">DSM 44946</strain>
    </source>
</reference>
<evidence type="ECO:0000256" key="15">
    <source>
        <dbReference type="PROSITE-ProRule" id="PRU00560"/>
    </source>
</evidence>
<evidence type="ECO:0000256" key="8">
    <source>
        <dbReference type="ARBA" id="ARBA00022840"/>
    </source>
</evidence>
<evidence type="ECO:0000256" key="4">
    <source>
        <dbReference type="ARBA" id="ARBA00022763"/>
    </source>
</evidence>
<name>A0A2T0LC36_9BACL</name>
<dbReference type="CDD" id="cd17932">
    <property type="entry name" value="DEXQc_UvrD"/>
    <property type="match status" value="1"/>
</dbReference>
<dbReference type="AlphaFoldDB" id="A0A2T0LC36"/>
<accession>A0A2T0LC36</accession>
<dbReference type="Pfam" id="PF13361">
    <property type="entry name" value="UvrD_C"/>
    <property type="match status" value="2"/>
</dbReference>
<comment type="similarity">
    <text evidence="1">Belongs to the helicase family. UvrD subfamily.</text>
</comment>
<keyword evidence="5 15" id="KW-0378">Hydrolase</keyword>
<evidence type="ECO:0000256" key="6">
    <source>
        <dbReference type="ARBA" id="ARBA00022806"/>
    </source>
</evidence>
<dbReference type="PANTHER" id="PTHR11070">
    <property type="entry name" value="UVRD / RECB / PCRA DNA HELICASE FAMILY MEMBER"/>
    <property type="match status" value="1"/>
</dbReference>
<evidence type="ECO:0000259" key="16">
    <source>
        <dbReference type="PROSITE" id="PS51198"/>
    </source>
</evidence>
<dbReference type="Gene3D" id="3.90.320.10">
    <property type="match status" value="1"/>
</dbReference>
<dbReference type="PROSITE" id="PS51198">
    <property type="entry name" value="UVRD_HELICASE_ATP_BIND"/>
    <property type="match status" value="1"/>
</dbReference>
<keyword evidence="4" id="KW-0227">DNA damage</keyword>
<evidence type="ECO:0000256" key="1">
    <source>
        <dbReference type="ARBA" id="ARBA00009922"/>
    </source>
</evidence>
<dbReference type="Pfam" id="PF00580">
    <property type="entry name" value="UvrD-helicase"/>
    <property type="match status" value="1"/>
</dbReference>
<evidence type="ECO:0000256" key="10">
    <source>
        <dbReference type="ARBA" id="ARBA00023204"/>
    </source>
</evidence>
<dbReference type="InterPro" id="IPR000212">
    <property type="entry name" value="DNA_helicase_UvrD/REP"/>
</dbReference>
<keyword evidence="3 15" id="KW-0547">Nucleotide-binding</keyword>
<dbReference type="InterPro" id="IPR038726">
    <property type="entry name" value="PDDEXK_AddAB-type"/>
</dbReference>
<dbReference type="PROSITE" id="PS51217">
    <property type="entry name" value="UVRD_HELICASE_CTER"/>
    <property type="match status" value="1"/>
</dbReference>
<feature type="domain" description="UvrD-like helicase ATP-binding" evidence="16">
    <location>
        <begin position="3"/>
        <end position="289"/>
    </location>
</feature>
<dbReference type="GO" id="GO:0043138">
    <property type="term" value="F:3'-5' DNA helicase activity"/>
    <property type="evidence" value="ECO:0007669"/>
    <property type="project" value="UniProtKB-EC"/>
</dbReference>
<evidence type="ECO:0000256" key="13">
    <source>
        <dbReference type="ARBA" id="ARBA00034808"/>
    </source>
</evidence>
<dbReference type="EC" id="5.6.2.4" evidence="13"/>
<feature type="binding site" evidence="15">
    <location>
        <begin position="24"/>
        <end position="31"/>
    </location>
    <ligand>
        <name>ATP</name>
        <dbReference type="ChEBI" id="CHEBI:30616"/>
    </ligand>
</feature>
<keyword evidence="11" id="KW-0413">Isomerase</keyword>
<feature type="domain" description="UvrD-like helicase C-terminal" evidence="17">
    <location>
        <begin position="293"/>
        <end position="581"/>
    </location>
</feature>
<proteinExistence type="inferred from homology"/>
<keyword evidence="7" id="KW-0269">Exonuclease</keyword>
<dbReference type="GO" id="GO:0004527">
    <property type="term" value="F:exonuclease activity"/>
    <property type="evidence" value="ECO:0007669"/>
    <property type="project" value="UniProtKB-KW"/>
</dbReference>
<comment type="caution">
    <text evidence="18">The sequence shown here is derived from an EMBL/GenBank/DDBJ whole genome shotgun (WGS) entry which is preliminary data.</text>
</comment>